<dbReference type="SUPFAM" id="SSF48726">
    <property type="entry name" value="Immunoglobulin"/>
    <property type="match status" value="2"/>
</dbReference>
<sequence>MFINVVAIDIRSTSEVGLLTAQAMAVFLALVLFAPAVTAQCFSGSACDIFCSLNEGDVYFTPLGGVSRVAYSSVTKIMSDSRYEIVNDTLRVTNASVKDSGEYTCSYSNASMRYVVRVKHSVTRVTITKKCNVLTCVGETHFAPSLSWNSMVAGGSVVNKTADGKFTVTSSVTAADGVDYEYTCSVSTTYGQKSVTYAAAAVKTGDSIVVLECHREPAAHTAVWVYESNQTIGSVIGSSATVQTAWKRAVYIDSDAVLTVTAVKNDKTYTCVSISDEHTTIYNFKVKIASFDATTGMLLMLLASVAVAAVCVCRYVKVRKRGKRYNVRKMERLRILANREFY</sequence>
<reference evidence="2 3" key="1">
    <citation type="journal article" date="2005" name="J. Virol.">
        <title>Complete genome sequence of the grouper iridovirus and comparison of genomic organization with those of other iridoviruses.</title>
        <authorList>
            <person name="Tsai C.T."/>
            <person name="Ting J.W."/>
            <person name="Wu M.H."/>
            <person name="Wu M.F."/>
            <person name="Guo I.C."/>
            <person name="Chang C.Y."/>
        </authorList>
    </citation>
    <scope>NUCLEOTIDE SEQUENCE [LARGE SCALE GENOMIC DNA]</scope>
</reference>
<keyword evidence="1" id="KW-0812">Transmembrane</keyword>
<organism evidence="2 3">
    <name type="scientific">Grouper iridovirus</name>
    <dbReference type="NCBI Taxonomy" id="127569"/>
    <lineage>
        <taxon>Viruses</taxon>
        <taxon>Varidnaviria</taxon>
        <taxon>Bamfordvirae</taxon>
        <taxon>Nucleocytoviricota</taxon>
        <taxon>Megaviricetes</taxon>
        <taxon>Pimascovirales</taxon>
        <taxon>Pimascovirales incertae sedis</taxon>
        <taxon>Iridoviridae</taxon>
        <taxon>Alphairidovirinae</taxon>
        <taxon>Ranavirus</taxon>
        <taxon>Ranavirus epinephelus1</taxon>
        <taxon>Singapore grouper iridovirus</taxon>
    </lineage>
</organism>
<dbReference type="InterPro" id="IPR036179">
    <property type="entry name" value="Ig-like_dom_sf"/>
</dbReference>
<evidence type="ECO:0000256" key="1">
    <source>
        <dbReference type="SAM" id="Phobius"/>
    </source>
</evidence>
<protein>
    <recommendedName>
        <fullName evidence="4">Ig-like domain-containing protein</fullName>
    </recommendedName>
</protein>
<proteinExistence type="predicted"/>
<gene>
    <name evidence="2" type="ORF">GIV15</name>
</gene>
<feature type="transmembrane region" description="Helical" evidence="1">
    <location>
        <begin position="297"/>
        <end position="316"/>
    </location>
</feature>
<accession>Q5GAK1</accession>
<keyword evidence="1" id="KW-1133">Transmembrane helix</keyword>
<dbReference type="EMBL" id="AY666015">
    <property type="protein sequence ID" value="AAV91042.1"/>
    <property type="molecule type" value="Genomic_DNA"/>
</dbReference>
<keyword evidence="1" id="KW-0472">Membrane</keyword>
<name>Q5GAK1_9VIRU</name>
<evidence type="ECO:0000313" key="3">
    <source>
        <dbReference type="Proteomes" id="UP000102282"/>
    </source>
</evidence>
<dbReference type="Gene3D" id="2.60.40.10">
    <property type="entry name" value="Immunoglobulins"/>
    <property type="match status" value="1"/>
</dbReference>
<dbReference type="Proteomes" id="UP000102282">
    <property type="component" value="Genome"/>
</dbReference>
<evidence type="ECO:0008006" key="4">
    <source>
        <dbReference type="Google" id="ProtNLM"/>
    </source>
</evidence>
<evidence type="ECO:0000313" key="2">
    <source>
        <dbReference type="EMBL" id="AAV91042.1"/>
    </source>
</evidence>
<dbReference type="InterPro" id="IPR013783">
    <property type="entry name" value="Ig-like_fold"/>
</dbReference>